<keyword evidence="1" id="KW-0238">DNA-binding</keyword>
<comment type="caution">
    <text evidence="3">The sequence shown here is derived from an EMBL/GenBank/DDBJ whole genome shotgun (WGS) entry which is preliminary data.</text>
</comment>
<dbReference type="InterPro" id="IPR010095">
    <property type="entry name" value="Cas12f1-like_TNB"/>
</dbReference>
<gene>
    <name evidence="3" type="ORF">NEOCIP111885_00811</name>
</gene>
<reference evidence="3" key="1">
    <citation type="submission" date="2021-10" db="EMBL/GenBank/DDBJ databases">
        <authorList>
            <person name="Criscuolo A."/>
        </authorList>
    </citation>
    <scope>NUCLEOTIDE SEQUENCE</scope>
    <source>
        <strain evidence="3">CIP111885</strain>
    </source>
</reference>
<dbReference type="GO" id="GO:0003677">
    <property type="term" value="F:DNA binding"/>
    <property type="evidence" value="ECO:0007669"/>
    <property type="project" value="UniProtKB-KW"/>
</dbReference>
<dbReference type="Proteomes" id="UP000789845">
    <property type="component" value="Unassembled WGS sequence"/>
</dbReference>
<evidence type="ECO:0000256" key="1">
    <source>
        <dbReference type="ARBA" id="ARBA00023125"/>
    </source>
</evidence>
<keyword evidence="4" id="KW-1185">Reference proteome</keyword>
<dbReference type="AlphaFoldDB" id="A0A9C7G7E9"/>
<evidence type="ECO:0008006" key="5">
    <source>
        <dbReference type="Google" id="ProtNLM"/>
    </source>
</evidence>
<feature type="coiled-coil region" evidence="2">
    <location>
        <begin position="128"/>
        <end position="155"/>
    </location>
</feature>
<evidence type="ECO:0000313" key="3">
    <source>
        <dbReference type="EMBL" id="CAG9607121.1"/>
    </source>
</evidence>
<accession>A0A9C7G7E9</accession>
<evidence type="ECO:0000256" key="2">
    <source>
        <dbReference type="SAM" id="Coils"/>
    </source>
</evidence>
<evidence type="ECO:0000313" key="4">
    <source>
        <dbReference type="Proteomes" id="UP000789845"/>
    </source>
</evidence>
<sequence>MNNGQCSESYLDVFGRFFGFLERRLFYLLYVKKQSAGSIKSNFCKIYQITSRQYNSIRIQLEGKISSVLEVRTLQIENLTQNIRDIQKTIQHKTSQKEKLWIKISHLKQNDSPFIKTSKKYKNIKFVLHQKKRKLRNVQQKLKKLESDEQAQIVRICFGSKKLFHQQFHLEENGLNNHEEWRIRWEKTRSSQFLVVGSKDESFGNQNCTYNGENEIRLRVANRFESEYGKYITFPQVTFPYGQEMMDLAKTSFIGYTKGGKKQKYFKSVTYRFIRKEKGWYLNATVDTEMPPVLTTGLGGYMGIDLNAGFLSICEVDRNGNPIKEWKLVVPMYDRHQHQVEAALQDAIKQVVEYAKKAGKHVVIEKLNFTKKKASLREESKKKARMLSGFAYSKFKRILESRAKKLGVGVKIVNPAYTSQIGQMKFMARYGLSSHASAACMIARKAFYFKMEKPKYDTVLQLPKKFDKEKSNFSKWVSITKSTKKNYLFHDKIEILKADI</sequence>
<proteinExistence type="predicted"/>
<protein>
    <recommendedName>
        <fullName evidence="5">Transposase</fullName>
    </recommendedName>
</protein>
<organism evidence="3 4">
    <name type="scientific">Pseudoneobacillus rhizosphaerae</name>
    <dbReference type="NCBI Taxonomy" id="2880968"/>
    <lineage>
        <taxon>Bacteria</taxon>
        <taxon>Bacillati</taxon>
        <taxon>Bacillota</taxon>
        <taxon>Bacilli</taxon>
        <taxon>Bacillales</taxon>
        <taxon>Bacillaceae</taxon>
        <taxon>Pseudoneobacillus</taxon>
    </lineage>
</organism>
<keyword evidence="2" id="KW-0175">Coiled coil</keyword>
<name>A0A9C7G7E9_9BACI</name>
<dbReference type="NCBIfam" id="TIGR01766">
    <property type="entry name" value="IS200/IS605 family accessory protein TnpB-like domain"/>
    <property type="match status" value="1"/>
</dbReference>
<dbReference type="EMBL" id="CAKJTG010000004">
    <property type="protein sequence ID" value="CAG9607121.1"/>
    <property type="molecule type" value="Genomic_DNA"/>
</dbReference>